<evidence type="ECO:0000259" key="6">
    <source>
        <dbReference type="PROSITE" id="PS51462"/>
    </source>
</evidence>
<comment type="cofactor">
    <cofactor evidence="1">
        <name>Mg(2+)</name>
        <dbReference type="ChEBI" id="CHEBI:18420"/>
    </cofactor>
</comment>
<dbReference type="SUPFAM" id="SSF55811">
    <property type="entry name" value="Nudix"/>
    <property type="match status" value="1"/>
</dbReference>
<keyword evidence="3 5" id="KW-0378">Hydrolase</keyword>
<comment type="caution">
    <text evidence="7">The sequence shown here is derived from an EMBL/GenBank/DDBJ whole genome shotgun (WGS) entry which is preliminary data.</text>
</comment>
<dbReference type="AlphaFoldDB" id="A0A6N9YMF1"/>
<dbReference type="PRINTS" id="PR00502">
    <property type="entry name" value="NUDIXFAMILY"/>
</dbReference>
<organism evidence="7 8">
    <name type="scientific">Phytoactinopolyspora alkaliphila</name>
    <dbReference type="NCBI Taxonomy" id="1783498"/>
    <lineage>
        <taxon>Bacteria</taxon>
        <taxon>Bacillati</taxon>
        <taxon>Actinomycetota</taxon>
        <taxon>Actinomycetes</taxon>
        <taxon>Jiangellales</taxon>
        <taxon>Jiangellaceae</taxon>
        <taxon>Phytoactinopolyspora</taxon>
    </lineage>
</organism>
<dbReference type="EMBL" id="JAAGOB010000006">
    <property type="protein sequence ID" value="NED96125.1"/>
    <property type="molecule type" value="Genomic_DNA"/>
</dbReference>
<evidence type="ECO:0000256" key="3">
    <source>
        <dbReference type="ARBA" id="ARBA00022801"/>
    </source>
</evidence>
<protein>
    <submittedName>
        <fullName evidence="7">NUDIX hydrolase</fullName>
    </submittedName>
</protein>
<gene>
    <name evidence="7" type="ORF">G1H11_12480</name>
</gene>
<dbReference type="InterPro" id="IPR000086">
    <property type="entry name" value="NUDIX_hydrolase_dom"/>
</dbReference>
<dbReference type="InterPro" id="IPR020084">
    <property type="entry name" value="NUDIX_hydrolase_CS"/>
</dbReference>
<sequence>MADKTIRAAGGVVWRDDGDAVRVVVVHRPKYDDWSLPKGKLDPGESWKDAAIREVLEETGLHVELGDPLGDVEYVYRGSDKNGERTPRRKVVRYWSMRAVSGSFTPHREIDAVQWLEPGEAFGVLTHGLDHETLRRFLALGSR</sequence>
<dbReference type="PANTHER" id="PTHR43222:SF9">
    <property type="entry name" value="8-OXO-(D)GTP PHOSPHATASE"/>
    <property type="match status" value="1"/>
</dbReference>
<dbReference type="PROSITE" id="PS51462">
    <property type="entry name" value="NUDIX"/>
    <property type="match status" value="1"/>
</dbReference>
<proteinExistence type="inferred from homology"/>
<name>A0A6N9YMF1_9ACTN</name>
<dbReference type="PROSITE" id="PS00893">
    <property type="entry name" value="NUDIX_BOX"/>
    <property type="match status" value="1"/>
</dbReference>
<evidence type="ECO:0000313" key="8">
    <source>
        <dbReference type="Proteomes" id="UP000469185"/>
    </source>
</evidence>
<dbReference type="Pfam" id="PF00293">
    <property type="entry name" value="NUDIX"/>
    <property type="match status" value="1"/>
</dbReference>
<feature type="domain" description="Nudix hydrolase" evidence="6">
    <location>
        <begin position="4"/>
        <end position="138"/>
    </location>
</feature>
<evidence type="ECO:0000256" key="2">
    <source>
        <dbReference type="ARBA" id="ARBA00005582"/>
    </source>
</evidence>
<reference evidence="7 8" key="1">
    <citation type="submission" date="2020-02" db="EMBL/GenBank/DDBJ databases">
        <authorList>
            <person name="Li X.-J."/>
            <person name="Feng X.-M."/>
        </authorList>
    </citation>
    <scope>NUCLEOTIDE SEQUENCE [LARGE SCALE GENOMIC DNA]</scope>
    <source>
        <strain evidence="7 8">CGMCC 4.7225</strain>
    </source>
</reference>
<dbReference type="InterPro" id="IPR020476">
    <property type="entry name" value="Nudix_hydrolase"/>
</dbReference>
<dbReference type="CDD" id="cd03673">
    <property type="entry name" value="NUDIX_Ap6A_hydrolase"/>
    <property type="match status" value="1"/>
</dbReference>
<keyword evidence="4" id="KW-0460">Magnesium</keyword>
<keyword evidence="8" id="KW-1185">Reference proteome</keyword>
<dbReference type="Proteomes" id="UP000469185">
    <property type="component" value="Unassembled WGS sequence"/>
</dbReference>
<dbReference type="PANTHER" id="PTHR43222">
    <property type="entry name" value="NUDIX HYDROLASE 23"/>
    <property type="match status" value="1"/>
</dbReference>
<dbReference type="InterPro" id="IPR015797">
    <property type="entry name" value="NUDIX_hydrolase-like_dom_sf"/>
</dbReference>
<accession>A0A6N9YMF1</accession>
<dbReference type="RefSeq" id="WP_163818917.1">
    <property type="nucleotide sequence ID" value="NZ_JAAGOB010000006.1"/>
</dbReference>
<dbReference type="Gene3D" id="3.90.79.10">
    <property type="entry name" value="Nucleoside Triphosphate Pyrophosphohydrolase"/>
    <property type="match status" value="1"/>
</dbReference>
<comment type="similarity">
    <text evidence="2 5">Belongs to the Nudix hydrolase family.</text>
</comment>
<evidence type="ECO:0000256" key="5">
    <source>
        <dbReference type="RuleBase" id="RU003476"/>
    </source>
</evidence>
<evidence type="ECO:0000256" key="1">
    <source>
        <dbReference type="ARBA" id="ARBA00001946"/>
    </source>
</evidence>
<evidence type="ECO:0000313" key="7">
    <source>
        <dbReference type="EMBL" id="NED96125.1"/>
    </source>
</evidence>
<evidence type="ECO:0000256" key="4">
    <source>
        <dbReference type="ARBA" id="ARBA00022842"/>
    </source>
</evidence>
<dbReference type="GO" id="GO:0016787">
    <property type="term" value="F:hydrolase activity"/>
    <property type="evidence" value="ECO:0007669"/>
    <property type="project" value="UniProtKB-KW"/>
</dbReference>